<dbReference type="Pfam" id="PF02607">
    <property type="entry name" value="B12-binding_2"/>
    <property type="match status" value="1"/>
</dbReference>
<keyword evidence="1" id="KW-0238">DNA-binding</keyword>
<evidence type="ECO:0000256" key="1">
    <source>
        <dbReference type="ARBA" id="ARBA00023125"/>
    </source>
</evidence>
<evidence type="ECO:0000259" key="2">
    <source>
        <dbReference type="PROSITE" id="PS50937"/>
    </source>
</evidence>
<dbReference type="PANTHER" id="PTHR30204">
    <property type="entry name" value="REDOX-CYCLING DRUG-SENSING TRANSCRIPTIONAL ACTIVATOR SOXR"/>
    <property type="match status" value="1"/>
</dbReference>
<dbReference type="Gene3D" id="3.40.50.280">
    <property type="entry name" value="Cobalamin-binding domain"/>
    <property type="match status" value="1"/>
</dbReference>
<dbReference type="Proteomes" id="UP000053941">
    <property type="component" value="Unassembled WGS sequence"/>
</dbReference>
<dbReference type="InterPro" id="IPR009061">
    <property type="entry name" value="DNA-bd_dom_put_sf"/>
</dbReference>
<name>A0A0R2NZ63_9ACTN</name>
<gene>
    <name evidence="3" type="ORF">ABR60_05815</name>
</gene>
<dbReference type="PANTHER" id="PTHR30204:SF97">
    <property type="entry name" value="MERR FAMILY REGULATORY PROTEIN"/>
    <property type="match status" value="1"/>
</dbReference>
<proteinExistence type="predicted"/>
<comment type="caution">
    <text evidence="3">The sequence shown here is derived from an EMBL/GenBank/DDBJ whole genome shotgun (WGS) entry which is preliminary data.</text>
</comment>
<dbReference type="InterPro" id="IPR036594">
    <property type="entry name" value="Meth_synthase_dom"/>
</dbReference>
<dbReference type="SUPFAM" id="SSF46955">
    <property type="entry name" value="Putative DNA-binding domain"/>
    <property type="match status" value="1"/>
</dbReference>
<sequence>MAQRPKSANLKAGLEDERLTVASVARRLGIAPATLRTWDRRYGLGPSSHIEGEHRKYDGKDLARLTLMRKLIVQGYSPCDAAEAALKSKAKAAETSYKTSKGVESADCSELIESLLKAARAYDRSYIENTLKEQIRKRGIVNTWNELIVPVLIAVGNEWAELGTGIEIEHLLTEIITHLMQSSNQSLELPINSRPVLLACIGEEIHTLALYTLGAALAERNIQSQFLGARTPISAVGAVVKKSAPPAVFLWAQLAKNGKCEVIGDIPKIRPAPRIILGGPGWRKSSRKSVVRVDCLDSAIMEITRAVGA</sequence>
<dbReference type="PROSITE" id="PS50937">
    <property type="entry name" value="HTH_MERR_2"/>
    <property type="match status" value="1"/>
</dbReference>
<reference evidence="3 4" key="1">
    <citation type="submission" date="2015-10" db="EMBL/GenBank/DDBJ databases">
        <title>Metagenome-Assembled Genomes uncover a global brackish microbiome.</title>
        <authorList>
            <person name="Hugerth L.W."/>
            <person name="Larsson J."/>
            <person name="Alneberg J."/>
            <person name="Lindh M.V."/>
            <person name="Legrand C."/>
            <person name="Pinhassi J."/>
            <person name="Andersson A.F."/>
        </authorList>
    </citation>
    <scope>NUCLEOTIDE SEQUENCE [LARGE SCALE GENOMIC DNA]</scope>
    <source>
        <strain evidence="3">BACL2 MAG-120802-bin41</strain>
    </source>
</reference>
<dbReference type="SMART" id="SM00422">
    <property type="entry name" value="HTH_MERR"/>
    <property type="match status" value="1"/>
</dbReference>
<protein>
    <recommendedName>
        <fullName evidence="2">HTH merR-type domain-containing protein</fullName>
    </recommendedName>
</protein>
<dbReference type="GO" id="GO:0003677">
    <property type="term" value="F:DNA binding"/>
    <property type="evidence" value="ECO:0007669"/>
    <property type="project" value="UniProtKB-KW"/>
</dbReference>
<dbReference type="Gene3D" id="1.10.1660.10">
    <property type="match status" value="1"/>
</dbReference>
<dbReference type="Pfam" id="PF13411">
    <property type="entry name" value="MerR_1"/>
    <property type="match status" value="1"/>
</dbReference>
<dbReference type="EMBL" id="LIAS01000015">
    <property type="protein sequence ID" value="KRO31174.1"/>
    <property type="molecule type" value="Genomic_DNA"/>
</dbReference>
<dbReference type="InterPro" id="IPR047057">
    <property type="entry name" value="MerR_fam"/>
</dbReference>
<dbReference type="InterPro" id="IPR000551">
    <property type="entry name" value="MerR-type_HTH_dom"/>
</dbReference>
<dbReference type="GO" id="GO:0003700">
    <property type="term" value="F:DNA-binding transcription factor activity"/>
    <property type="evidence" value="ECO:0007669"/>
    <property type="project" value="InterPro"/>
</dbReference>
<dbReference type="InterPro" id="IPR003759">
    <property type="entry name" value="Cbl-bd_cap"/>
</dbReference>
<dbReference type="Gene3D" id="1.10.1240.10">
    <property type="entry name" value="Methionine synthase domain"/>
    <property type="match status" value="1"/>
</dbReference>
<organism evidence="3 4">
    <name type="scientific">Actinobacteria bacterium BACL2 MAG-120802-bin41</name>
    <dbReference type="NCBI Taxonomy" id="1655568"/>
    <lineage>
        <taxon>Bacteria</taxon>
        <taxon>Bacillati</taxon>
        <taxon>Actinomycetota</taxon>
        <taxon>Actinomycetes</taxon>
        <taxon>Actinomycetes incertae sedis</taxon>
        <taxon>ac1 cluster</taxon>
    </lineage>
</organism>
<accession>A0A0R2NZ63</accession>
<dbReference type="AlphaFoldDB" id="A0A0R2NZ63"/>
<evidence type="ECO:0000313" key="3">
    <source>
        <dbReference type="EMBL" id="KRO31174.1"/>
    </source>
</evidence>
<feature type="domain" description="HTH merR-type" evidence="2">
    <location>
        <begin position="18"/>
        <end position="87"/>
    </location>
</feature>
<evidence type="ECO:0000313" key="4">
    <source>
        <dbReference type="Proteomes" id="UP000053941"/>
    </source>
</evidence>